<dbReference type="InterPro" id="IPR016071">
    <property type="entry name" value="Staphylococal_nuclease_OB-fold"/>
</dbReference>
<dbReference type="SMART" id="SM00318">
    <property type="entry name" value="SNc"/>
    <property type="match status" value="1"/>
</dbReference>
<organism evidence="2 3">
    <name type="scientific">Elliptochloris bilobata</name>
    <dbReference type="NCBI Taxonomy" id="381761"/>
    <lineage>
        <taxon>Eukaryota</taxon>
        <taxon>Viridiplantae</taxon>
        <taxon>Chlorophyta</taxon>
        <taxon>core chlorophytes</taxon>
        <taxon>Trebouxiophyceae</taxon>
        <taxon>Trebouxiophyceae incertae sedis</taxon>
        <taxon>Elliptochloris clade</taxon>
        <taxon>Elliptochloris</taxon>
    </lineage>
</organism>
<dbReference type="PANTHER" id="PTHR12302">
    <property type="entry name" value="EBNA2 BINDING PROTEIN P100"/>
    <property type="match status" value="1"/>
</dbReference>
<dbReference type="InterPro" id="IPR035437">
    <property type="entry name" value="SNase_OB-fold_sf"/>
</dbReference>
<accession>A0AAW1SK87</accession>
<reference evidence="2 3" key="1">
    <citation type="journal article" date="2024" name="Nat. Commun.">
        <title>Phylogenomics reveals the evolutionary origins of lichenization in chlorophyte algae.</title>
        <authorList>
            <person name="Puginier C."/>
            <person name="Libourel C."/>
            <person name="Otte J."/>
            <person name="Skaloud P."/>
            <person name="Haon M."/>
            <person name="Grisel S."/>
            <person name="Petersen M."/>
            <person name="Berrin J.G."/>
            <person name="Delaux P.M."/>
            <person name="Dal Grande F."/>
            <person name="Keller J."/>
        </authorList>
    </citation>
    <scope>NUCLEOTIDE SEQUENCE [LARGE SCALE GENOMIC DNA]</scope>
    <source>
        <strain evidence="2 3">SAG 245.80</strain>
    </source>
</reference>
<dbReference type="EMBL" id="JALJOU010000001">
    <property type="protein sequence ID" value="KAK9846478.1"/>
    <property type="molecule type" value="Genomic_DNA"/>
</dbReference>
<dbReference type="PROSITE" id="PS50830">
    <property type="entry name" value="TNASE_3"/>
    <property type="match status" value="1"/>
</dbReference>
<evidence type="ECO:0000313" key="3">
    <source>
        <dbReference type="Proteomes" id="UP001445335"/>
    </source>
</evidence>
<evidence type="ECO:0000313" key="2">
    <source>
        <dbReference type="EMBL" id="KAK9846478.1"/>
    </source>
</evidence>
<proteinExistence type="predicted"/>
<protein>
    <recommendedName>
        <fullName evidence="1">TNase-like domain-containing protein</fullName>
    </recommendedName>
</protein>
<dbReference type="PANTHER" id="PTHR12302:SF26">
    <property type="entry name" value="BLR1266 PROTEIN"/>
    <property type="match status" value="1"/>
</dbReference>
<name>A0AAW1SK87_9CHLO</name>
<dbReference type="Gene3D" id="2.40.50.90">
    <property type="match status" value="1"/>
</dbReference>
<evidence type="ECO:0000259" key="1">
    <source>
        <dbReference type="PROSITE" id="PS50830"/>
    </source>
</evidence>
<dbReference type="Pfam" id="PF00565">
    <property type="entry name" value="SNase"/>
    <property type="match status" value="1"/>
</dbReference>
<dbReference type="SUPFAM" id="SSF50199">
    <property type="entry name" value="Staphylococcal nuclease"/>
    <property type="match status" value="1"/>
</dbReference>
<dbReference type="Proteomes" id="UP001445335">
    <property type="component" value="Unassembled WGS sequence"/>
</dbReference>
<dbReference type="AlphaFoldDB" id="A0AAW1SK87"/>
<sequence length="135" mass="15382">MTIQGRKVRLFAVDAPELLQTCTDKRGRSYDCGEAAAAALRTLVRGTSLSCLVVRHDRYRRAVARCTRPATLFQRAVDLSEWLLERGHALVYRQYAGRYLGEYERLEAAARKAGRGIWAGSFVPPWVWRKDLGWP</sequence>
<keyword evidence="3" id="KW-1185">Reference proteome</keyword>
<gene>
    <name evidence="2" type="ORF">WJX81_004950</name>
</gene>
<feature type="domain" description="TNase-like" evidence="1">
    <location>
        <begin position="1"/>
        <end position="120"/>
    </location>
</feature>
<comment type="caution">
    <text evidence="2">The sequence shown here is derived from an EMBL/GenBank/DDBJ whole genome shotgun (WGS) entry which is preliminary data.</text>
</comment>